<keyword evidence="1" id="KW-0175">Coiled coil</keyword>
<dbReference type="OrthoDB" id="261737at2759"/>
<dbReference type="OMA" id="GGRQAPC"/>
<dbReference type="Proteomes" id="UP000038009">
    <property type="component" value="Unassembled WGS sequence"/>
</dbReference>
<protein>
    <recommendedName>
        <fullName evidence="4">TATA element modulatory factor 1 TATA binding domain-containing protein</fullName>
    </recommendedName>
</protein>
<accession>A0A0N0P412</accession>
<name>A0A0N0P412_LEPSE</name>
<dbReference type="AlphaFoldDB" id="A0A0N0P412"/>
<evidence type="ECO:0008006" key="4">
    <source>
        <dbReference type="Google" id="ProtNLM"/>
    </source>
</evidence>
<reference evidence="2 3" key="1">
    <citation type="journal article" date="2015" name="PLoS Pathog.">
        <title>Leptomonas seymouri: Adaptations to the Dixenous Life Cycle Analyzed by Genome Sequencing, Transcriptome Profiling and Co-infection with Leishmania donovani.</title>
        <authorList>
            <person name="Kraeva N."/>
            <person name="Butenko A."/>
            <person name="Hlavacova J."/>
            <person name="Kostygov A."/>
            <person name="Myskova J."/>
            <person name="Grybchuk D."/>
            <person name="Lestinova T."/>
            <person name="Votypka J."/>
            <person name="Volf P."/>
            <person name="Opperdoes F."/>
            <person name="Flegontov P."/>
            <person name="Lukes J."/>
            <person name="Yurchenko V."/>
        </authorList>
    </citation>
    <scope>NUCLEOTIDE SEQUENCE [LARGE SCALE GENOMIC DNA]</scope>
    <source>
        <strain evidence="2 3">ATCC 30220</strain>
    </source>
</reference>
<dbReference type="EMBL" id="LJSK01000233">
    <property type="protein sequence ID" value="KPI84766.1"/>
    <property type="molecule type" value="Genomic_DNA"/>
</dbReference>
<gene>
    <name evidence="2" type="ORF">ABL78_6184</name>
</gene>
<keyword evidence="3" id="KW-1185">Reference proteome</keyword>
<evidence type="ECO:0000256" key="1">
    <source>
        <dbReference type="SAM" id="Coils"/>
    </source>
</evidence>
<evidence type="ECO:0000313" key="3">
    <source>
        <dbReference type="Proteomes" id="UP000038009"/>
    </source>
</evidence>
<proteinExistence type="predicted"/>
<evidence type="ECO:0000313" key="2">
    <source>
        <dbReference type="EMBL" id="KPI84766.1"/>
    </source>
</evidence>
<organism evidence="2 3">
    <name type="scientific">Leptomonas seymouri</name>
    <dbReference type="NCBI Taxonomy" id="5684"/>
    <lineage>
        <taxon>Eukaryota</taxon>
        <taxon>Discoba</taxon>
        <taxon>Euglenozoa</taxon>
        <taxon>Kinetoplastea</taxon>
        <taxon>Metakinetoplastina</taxon>
        <taxon>Trypanosomatida</taxon>
        <taxon>Trypanosomatidae</taxon>
        <taxon>Leishmaniinae</taxon>
        <taxon>Leptomonas</taxon>
    </lineage>
</organism>
<dbReference type="VEuPathDB" id="TriTrypDB:Lsey_0233_0100"/>
<comment type="caution">
    <text evidence="2">The sequence shown here is derived from an EMBL/GenBank/DDBJ whole genome shotgun (WGS) entry which is preliminary data.</text>
</comment>
<sequence length="205" mass="22204">MSRSDNNGKVDVALRLRRAWSAPAAPLSYIRVGRVAPPCILTPDSNGSRSGVNAAAEGQTLPRAVYHLFPTQTSFPLVDIAYGADAPKTNKANATASTSFAAVPIPSQDVLKAELQAAKNQISLLTAASTQSFGSYVALESENVQLKQANEQLREEIDALRERLAQRDDEISEQLRLICDLEKRLEEFSSFTLSNKSSCNGQGHD</sequence>
<feature type="coiled-coil region" evidence="1">
    <location>
        <begin position="108"/>
        <end position="170"/>
    </location>
</feature>